<dbReference type="PROSITE" id="PS50961">
    <property type="entry name" value="HTH_LA"/>
    <property type="match status" value="1"/>
</dbReference>
<evidence type="ECO:0000256" key="3">
    <source>
        <dbReference type="ARBA" id="ARBA00021330"/>
    </source>
</evidence>
<dbReference type="PhylomeDB" id="A0A022RW83"/>
<dbReference type="SUPFAM" id="SSF54768">
    <property type="entry name" value="dsRNA-binding domain-like"/>
    <property type="match status" value="1"/>
</dbReference>
<dbReference type="GO" id="GO:0046872">
    <property type="term" value="F:metal ion binding"/>
    <property type="evidence" value="ECO:0007669"/>
    <property type="project" value="UniProtKB-KW"/>
</dbReference>
<keyword evidence="5" id="KW-0808">Transferase</keyword>
<evidence type="ECO:0000256" key="2">
    <source>
        <dbReference type="ARBA" id="ARBA00009026"/>
    </source>
</evidence>
<dbReference type="InterPro" id="IPR046357">
    <property type="entry name" value="PPIase_dom_sf"/>
</dbReference>
<comment type="similarity">
    <text evidence="2">Belongs to the methyltransferase superfamily. HEN1 family.</text>
</comment>
<keyword evidence="9 13" id="KW-0694">RNA-binding</keyword>
<gene>
    <name evidence="15" type="ORF">MIMGU_mgv1a001069mg</name>
</gene>
<dbReference type="Gene3D" id="3.30.160.20">
    <property type="match status" value="1"/>
</dbReference>
<evidence type="ECO:0000313" key="15">
    <source>
        <dbReference type="EMBL" id="EYU43225.1"/>
    </source>
</evidence>
<evidence type="ECO:0000313" key="16">
    <source>
        <dbReference type="Proteomes" id="UP000030748"/>
    </source>
</evidence>
<evidence type="ECO:0000256" key="4">
    <source>
        <dbReference type="ARBA" id="ARBA00022603"/>
    </source>
</evidence>
<dbReference type="GO" id="GO:0005737">
    <property type="term" value="C:cytoplasm"/>
    <property type="evidence" value="ECO:0000318"/>
    <property type="project" value="GO_Central"/>
</dbReference>
<keyword evidence="16" id="KW-1185">Reference proteome</keyword>
<dbReference type="STRING" id="4155.A0A022RW83"/>
<dbReference type="KEGG" id="egt:105951328"/>
<dbReference type="GO" id="GO:0034587">
    <property type="term" value="P:piRNA processing"/>
    <property type="evidence" value="ECO:0000318"/>
    <property type="project" value="GO_Central"/>
</dbReference>
<dbReference type="Pfam" id="PF13847">
    <property type="entry name" value="Methyltransf_31"/>
    <property type="match status" value="1"/>
</dbReference>
<evidence type="ECO:0000259" key="14">
    <source>
        <dbReference type="PROSITE" id="PS50961"/>
    </source>
</evidence>
<dbReference type="Pfam" id="PF18441">
    <property type="entry name" value="Hen1_Lam_C"/>
    <property type="match status" value="1"/>
</dbReference>
<organism evidence="15 16">
    <name type="scientific">Erythranthe guttata</name>
    <name type="common">Yellow monkey flower</name>
    <name type="synonym">Mimulus guttatus</name>
    <dbReference type="NCBI Taxonomy" id="4155"/>
    <lineage>
        <taxon>Eukaryota</taxon>
        <taxon>Viridiplantae</taxon>
        <taxon>Streptophyta</taxon>
        <taxon>Embryophyta</taxon>
        <taxon>Tracheophyta</taxon>
        <taxon>Spermatophyta</taxon>
        <taxon>Magnoliopsida</taxon>
        <taxon>eudicotyledons</taxon>
        <taxon>Gunneridae</taxon>
        <taxon>Pentapetalae</taxon>
        <taxon>asterids</taxon>
        <taxon>lamiids</taxon>
        <taxon>Lamiales</taxon>
        <taxon>Phrymaceae</taxon>
        <taxon>Erythranthe</taxon>
    </lineage>
</organism>
<dbReference type="FunFam" id="3.40.50.150:FF:000215">
    <property type="entry name" value="Hua enhancer1"/>
    <property type="match status" value="1"/>
</dbReference>
<keyword evidence="8" id="KW-0460">Magnesium</keyword>
<dbReference type="GO" id="GO:0008171">
    <property type="term" value="F:O-methyltransferase activity"/>
    <property type="evidence" value="ECO:0000318"/>
    <property type="project" value="GO_Central"/>
</dbReference>
<evidence type="ECO:0000256" key="13">
    <source>
        <dbReference type="PROSITE-ProRule" id="PRU00332"/>
    </source>
</evidence>
<reference evidence="15 16" key="1">
    <citation type="journal article" date="2013" name="Proc. Natl. Acad. Sci. U.S.A.">
        <title>Fine-scale variation in meiotic recombination in Mimulus inferred from population shotgun sequencing.</title>
        <authorList>
            <person name="Hellsten U."/>
            <person name="Wright K.M."/>
            <person name="Jenkins J."/>
            <person name="Shu S."/>
            <person name="Yuan Y."/>
            <person name="Wessler S.R."/>
            <person name="Schmutz J."/>
            <person name="Willis J.H."/>
            <person name="Rokhsar D.S."/>
        </authorList>
    </citation>
    <scope>NUCLEOTIDE SEQUENCE [LARGE SCALE GENOMIC DNA]</scope>
    <source>
        <strain evidence="16">cv. DUN x IM62</strain>
    </source>
</reference>
<dbReference type="GO" id="GO:0005634">
    <property type="term" value="C:nucleus"/>
    <property type="evidence" value="ECO:0000318"/>
    <property type="project" value="GO_Central"/>
</dbReference>
<dbReference type="EMBL" id="KI630264">
    <property type="protein sequence ID" value="EYU43225.1"/>
    <property type="molecule type" value="Genomic_DNA"/>
</dbReference>
<dbReference type="PANTHER" id="PTHR21404:SF3">
    <property type="entry name" value="SMALL RNA 2'-O-METHYLTRANSFERASE"/>
    <property type="match status" value="1"/>
</dbReference>
<dbReference type="AlphaFoldDB" id="A0A022RW83"/>
<comment type="catalytic activity">
    <reaction evidence="12">
        <text>small RNA 3'-end nucleotide + S-adenosyl-L-methionine = small RNA 3'-end 2'-O-methylnucleotide + S-adenosyl-L-homocysteine + H(+)</text>
        <dbReference type="Rhea" id="RHEA:37887"/>
        <dbReference type="Rhea" id="RHEA-COMP:10415"/>
        <dbReference type="Rhea" id="RHEA-COMP:10416"/>
        <dbReference type="ChEBI" id="CHEBI:15378"/>
        <dbReference type="ChEBI" id="CHEBI:57856"/>
        <dbReference type="ChEBI" id="CHEBI:59789"/>
        <dbReference type="ChEBI" id="CHEBI:74896"/>
        <dbReference type="ChEBI" id="CHEBI:74898"/>
        <dbReference type="EC" id="2.1.1.386"/>
    </reaction>
</comment>
<keyword evidence="6" id="KW-0949">S-adenosyl-L-methionine</keyword>
<dbReference type="InterPro" id="IPR056755">
    <property type="entry name" value="DSRM_2"/>
</dbReference>
<dbReference type="GO" id="GO:0003723">
    <property type="term" value="F:RNA binding"/>
    <property type="evidence" value="ECO:0007669"/>
    <property type="project" value="UniProtKB-UniRule"/>
</dbReference>
<evidence type="ECO:0000256" key="1">
    <source>
        <dbReference type="ARBA" id="ARBA00001946"/>
    </source>
</evidence>
<dbReference type="Pfam" id="PF21224">
    <property type="entry name" value="Hen1_LCD"/>
    <property type="match status" value="1"/>
</dbReference>
<dbReference type="GO" id="GO:0090486">
    <property type="term" value="F:small RNA 2'-O-methyltransferase activity"/>
    <property type="evidence" value="ECO:0007669"/>
    <property type="project" value="UniProtKB-EC"/>
</dbReference>
<protein>
    <recommendedName>
        <fullName evidence="3">Small RNA 2'-O-methyltransferase</fullName>
        <ecNumber evidence="11">2.1.1.386</ecNumber>
    </recommendedName>
</protein>
<dbReference type="InterPro" id="IPR040870">
    <property type="entry name" value="HEN1_dsRBD2"/>
</dbReference>
<dbReference type="SUPFAM" id="SSF54534">
    <property type="entry name" value="FKBP-like"/>
    <property type="match status" value="1"/>
</dbReference>
<evidence type="ECO:0000256" key="6">
    <source>
        <dbReference type="ARBA" id="ARBA00022691"/>
    </source>
</evidence>
<dbReference type="eggNOG" id="KOG1045">
    <property type="taxonomic scope" value="Eukaryota"/>
</dbReference>
<evidence type="ECO:0000256" key="8">
    <source>
        <dbReference type="ARBA" id="ARBA00022842"/>
    </source>
</evidence>
<dbReference type="Pfam" id="PF17842">
    <property type="entry name" value="dsRBD2"/>
    <property type="match status" value="1"/>
</dbReference>
<dbReference type="PANTHER" id="PTHR21404">
    <property type="entry name" value="HEN1"/>
    <property type="match status" value="1"/>
</dbReference>
<proteinExistence type="inferred from homology"/>
<dbReference type="Gene3D" id="3.10.50.40">
    <property type="match status" value="1"/>
</dbReference>
<comment type="cofactor">
    <cofactor evidence="1">
        <name>Mg(2+)</name>
        <dbReference type="ChEBI" id="CHEBI:18420"/>
    </cofactor>
</comment>
<keyword evidence="7" id="KW-0479">Metal-binding</keyword>
<dbReference type="GO" id="GO:0008173">
    <property type="term" value="F:RNA methyltransferase activity"/>
    <property type="evidence" value="ECO:0000318"/>
    <property type="project" value="GO_Central"/>
</dbReference>
<keyword evidence="10" id="KW-0943">RNA-mediated gene silencing</keyword>
<dbReference type="GO" id="GO:0001510">
    <property type="term" value="P:RNA methylation"/>
    <property type="evidence" value="ECO:0007669"/>
    <property type="project" value="InterPro"/>
</dbReference>
<sequence length="897" mass="99992">MIEAGKTLANHTKKPSLTPKAIIHQKFGDKACYKVEEVQDDSNQNGCPGLAIPQKGPSLYRCTLELPETTVVSDACRRKKDAEQSAAEKAIEKLGIQLKEYNPTKEEAWNDLAGRISFLFSNEFLPSLNPLSAHFRAALRREGHFKGCVPLSVLAIYDGKVSNICKYIDPMAESNSLLVMSLVLRAAAKLTDSVVISDKQLQRRNEYPLEILSSTNNESNLSESISIDVVIIPASLEKAVESVKLNFTAAGYYLDVIARELGMNEASDVIISRTIGKASSEMRIYSAAPKQLLCDQFEGTLNIRASYFAGQEIHGDGILASVGYTWRSTDIFHEAVSLRSYYRMLVNKIPGGAYKISRDAILAANLPSAFTMKSNWRGSFPRDILSTFCRFHYLSEPVFSTQSNSSEASLDLPGSRKKLKVTQSNKEEKTEAFCCEVKIYSKNQELIVQCSPQETHRKQTDAVQIAALKVLSWLNLFFENPNISSEKLNLLAENLDIHFTPRYFFKEFALCHSMHNNKAAENEPSLIDITGENSGATPSNGSLVCISYSVSLFREEDSIKDHLKSCEEFEFEIGNEAVLPYIESAVAQMAIGQSAYFQVDLPSDEFILATAVDSASALSLLSSKRCKMEYNITLLQVTEPLEERMEQAQFSPPLSKQRVEFAVQQIKESSAASLVDFGCGSGSLLDSLLSYPTSLEKIVGVDISLRALTKAAKLLHTKLNKLSESSSKIKYAVLYDGSITKFDSQLHGFDIATCLEVIEHMEEEEASLFGEVVLSCFRPKILIVSTPNYEYNVILQGCTTEDPDEKNQTQVCKFRNHDHKFEWTRAQFESWAADLAATHNYGLDFSGVGGAADVEPGFASQIAIFRRREDNFTNVESDNHYVPIWEWNRENIPPKEQ</sequence>
<evidence type="ECO:0000256" key="10">
    <source>
        <dbReference type="ARBA" id="ARBA00023158"/>
    </source>
</evidence>
<dbReference type="InterPro" id="IPR040813">
    <property type="entry name" value="Hen1_Lam_C"/>
</dbReference>
<dbReference type="OMA" id="ELLWEWP"/>
<evidence type="ECO:0000256" key="9">
    <source>
        <dbReference type="ARBA" id="ARBA00022884"/>
    </source>
</evidence>
<dbReference type="EC" id="2.1.1.386" evidence="11"/>
<dbReference type="Pfam" id="PF24995">
    <property type="entry name" value="DSRM_2"/>
    <property type="match status" value="1"/>
</dbReference>
<dbReference type="InterPro" id="IPR026610">
    <property type="entry name" value="Hen1"/>
</dbReference>
<evidence type="ECO:0000256" key="11">
    <source>
        <dbReference type="ARBA" id="ARBA00035025"/>
    </source>
</evidence>
<evidence type="ECO:0000256" key="12">
    <source>
        <dbReference type="ARBA" id="ARBA00048418"/>
    </source>
</evidence>
<name>A0A022RW83_ERYGU</name>
<dbReference type="InterPro" id="IPR006630">
    <property type="entry name" value="La_HTH"/>
</dbReference>
<evidence type="ECO:0000256" key="5">
    <source>
        <dbReference type="ARBA" id="ARBA00022679"/>
    </source>
</evidence>
<dbReference type="Proteomes" id="UP000030748">
    <property type="component" value="Unassembled WGS sequence"/>
</dbReference>
<dbReference type="OrthoDB" id="2154311at2759"/>
<dbReference type="SUPFAM" id="SSF53335">
    <property type="entry name" value="S-adenosyl-L-methionine-dependent methyltransferases"/>
    <property type="match status" value="1"/>
</dbReference>
<dbReference type="GO" id="GO:0003755">
    <property type="term" value="F:peptidyl-prolyl cis-trans isomerase activity"/>
    <property type="evidence" value="ECO:0007669"/>
    <property type="project" value="InterPro"/>
</dbReference>
<dbReference type="GO" id="GO:0030422">
    <property type="term" value="P:siRNA processing"/>
    <property type="evidence" value="ECO:0000318"/>
    <property type="project" value="GO_Central"/>
</dbReference>
<dbReference type="Gene3D" id="3.40.50.150">
    <property type="entry name" value="Vaccinia Virus protein VP39"/>
    <property type="match status" value="1"/>
</dbReference>
<keyword evidence="4" id="KW-0489">Methyltransferase</keyword>
<evidence type="ECO:0000256" key="7">
    <source>
        <dbReference type="ARBA" id="ARBA00022723"/>
    </source>
</evidence>
<dbReference type="InterPro" id="IPR029063">
    <property type="entry name" value="SAM-dependent_MTases_sf"/>
</dbReference>
<dbReference type="InterPro" id="IPR025714">
    <property type="entry name" value="Methyltranfer_dom"/>
</dbReference>
<feature type="domain" description="HTH La-type RNA-binding" evidence="14">
    <location>
        <begin position="102"/>
        <end position="213"/>
    </location>
</feature>
<accession>A0A022RW83</accession>